<evidence type="ECO:0000313" key="2">
    <source>
        <dbReference type="EMBL" id="HHO74737.1"/>
    </source>
</evidence>
<dbReference type="InterPro" id="IPR007563">
    <property type="entry name" value="DUF554"/>
</dbReference>
<dbReference type="PANTHER" id="PTHR36111:SF2">
    <property type="entry name" value="INNER MEMBRANE PROTEIN"/>
    <property type="match status" value="1"/>
</dbReference>
<reference evidence="2" key="1">
    <citation type="journal article" date="2020" name="mSystems">
        <title>Genome- and Community-Level Interaction Insights into Carbon Utilization and Element Cycling Functions of Hydrothermarchaeota in Hydrothermal Sediment.</title>
        <authorList>
            <person name="Zhou Z."/>
            <person name="Liu Y."/>
            <person name="Xu W."/>
            <person name="Pan J."/>
            <person name="Luo Z.H."/>
            <person name="Li M."/>
        </authorList>
    </citation>
    <scope>NUCLEOTIDE SEQUENCE [LARGE SCALE GENOMIC DNA]</scope>
    <source>
        <strain evidence="2">SpSt-114</strain>
    </source>
</reference>
<dbReference type="AlphaFoldDB" id="A0A7C5X474"/>
<feature type="transmembrane region" description="Helical" evidence="1">
    <location>
        <begin position="6"/>
        <end position="24"/>
    </location>
</feature>
<sequence>MFLGFGTVVNFGLVLLGSSFGLWARRGIPESLRMGVMHAIGIFTLLLGVKLLVENKPETIKVFFLLVLGGAIGYWLSLEERLERLSQGFRSSGFLTASLLFTVGPLTFTGCLLEAVKGDSGLLLSKAFMDGISSTLLSATFGRGVLFSAFYVLFFQLFLTFAFYFFGNFISPQAMANTLFLGGGLMLALGLKILGLLEDVKLLNLMPSLLLSVVV</sequence>
<dbReference type="Pfam" id="PF04474">
    <property type="entry name" value="DUF554"/>
    <property type="match status" value="1"/>
</dbReference>
<organism evidence="2">
    <name type="scientific">Thermocrinis ruber</name>
    <dbReference type="NCBI Taxonomy" id="75906"/>
    <lineage>
        <taxon>Bacteria</taxon>
        <taxon>Pseudomonadati</taxon>
        <taxon>Aquificota</taxon>
        <taxon>Aquificia</taxon>
        <taxon>Aquificales</taxon>
        <taxon>Aquificaceae</taxon>
        <taxon>Thermocrinis</taxon>
    </lineage>
</organism>
<keyword evidence="1" id="KW-0472">Membrane</keyword>
<feature type="transmembrane region" description="Helical" evidence="1">
    <location>
        <begin position="97"/>
        <end position="116"/>
    </location>
</feature>
<protein>
    <submittedName>
        <fullName evidence="2">DUF554 family protein</fullName>
    </submittedName>
</protein>
<feature type="transmembrane region" description="Helical" evidence="1">
    <location>
        <begin position="178"/>
        <end position="197"/>
    </location>
</feature>
<feature type="transmembrane region" description="Helical" evidence="1">
    <location>
        <begin position="145"/>
        <end position="166"/>
    </location>
</feature>
<proteinExistence type="predicted"/>
<dbReference type="EMBL" id="DSAC01000111">
    <property type="protein sequence ID" value="HHO74737.1"/>
    <property type="molecule type" value="Genomic_DNA"/>
</dbReference>
<comment type="caution">
    <text evidence="2">The sequence shown here is derived from an EMBL/GenBank/DDBJ whole genome shotgun (WGS) entry which is preliminary data.</text>
</comment>
<accession>A0A7C5X474</accession>
<feature type="transmembrane region" description="Helical" evidence="1">
    <location>
        <begin position="59"/>
        <end position="76"/>
    </location>
</feature>
<evidence type="ECO:0000256" key="1">
    <source>
        <dbReference type="SAM" id="Phobius"/>
    </source>
</evidence>
<keyword evidence="1" id="KW-1133">Transmembrane helix</keyword>
<keyword evidence="1" id="KW-0812">Transmembrane</keyword>
<gene>
    <name evidence="2" type="ORF">ENN04_08960</name>
</gene>
<dbReference type="PANTHER" id="PTHR36111">
    <property type="entry name" value="INNER MEMBRANE PROTEIN-RELATED"/>
    <property type="match status" value="1"/>
</dbReference>
<feature type="transmembrane region" description="Helical" evidence="1">
    <location>
        <begin position="36"/>
        <end position="53"/>
    </location>
</feature>
<name>A0A7C5X474_9AQUI</name>